<dbReference type="Proteomes" id="UP000649573">
    <property type="component" value="Unassembled WGS sequence"/>
</dbReference>
<sequence length="144" mass="15511">MITDVFSAGPETLPGYRAAGFPDPTTFGYRTVRARGLDPVALASLDVLLSGVPFETALDTASTSPSDNPNLYEAPVITTLSERVVRFLPSIDERSIDQLAADWQGSPELTGRDPAALSSWLRQVADLCRTTVPAGNLLFVWNCL</sequence>
<dbReference type="EMBL" id="BMRE01000086">
    <property type="protein sequence ID" value="GGU83698.1"/>
    <property type="molecule type" value="Genomic_DNA"/>
</dbReference>
<comment type="caution">
    <text evidence="1">The sequence shown here is derived from an EMBL/GenBank/DDBJ whole genome shotgun (WGS) entry which is preliminary data.</text>
</comment>
<keyword evidence="2" id="KW-1185">Reference proteome</keyword>
<name>A0ABQ2VF03_9PSEU</name>
<gene>
    <name evidence="1" type="ORF">GCM10010178_87560</name>
</gene>
<evidence type="ECO:0000313" key="1">
    <source>
        <dbReference type="EMBL" id="GGU83698.1"/>
    </source>
</evidence>
<reference evidence="2" key="1">
    <citation type="journal article" date="2019" name="Int. J. Syst. Evol. Microbiol.">
        <title>The Global Catalogue of Microorganisms (GCM) 10K type strain sequencing project: providing services to taxonomists for standard genome sequencing and annotation.</title>
        <authorList>
            <consortium name="The Broad Institute Genomics Platform"/>
            <consortium name="The Broad Institute Genome Sequencing Center for Infectious Disease"/>
            <person name="Wu L."/>
            <person name="Ma J."/>
        </authorList>
    </citation>
    <scope>NUCLEOTIDE SEQUENCE [LARGE SCALE GENOMIC DNA]</scope>
    <source>
        <strain evidence="2">JCM 3296</strain>
    </source>
</reference>
<evidence type="ECO:0000313" key="2">
    <source>
        <dbReference type="Proteomes" id="UP000649573"/>
    </source>
</evidence>
<dbReference type="RefSeq" id="WP_189259712.1">
    <property type="nucleotide sequence ID" value="NZ_BMRE01000086.1"/>
</dbReference>
<accession>A0ABQ2VF03</accession>
<proteinExistence type="predicted"/>
<protein>
    <submittedName>
        <fullName evidence="1">Uncharacterized protein</fullName>
    </submittedName>
</protein>
<organism evidence="1 2">
    <name type="scientific">Lentzea flava</name>
    <dbReference type="NCBI Taxonomy" id="103732"/>
    <lineage>
        <taxon>Bacteria</taxon>
        <taxon>Bacillati</taxon>
        <taxon>Actinomycetota</taxon>
        <taxon>Actinomycetes</taxon>
        <taxon>Pseudonocardiales</taxon>
        <taxon>Pseudonocardiaceae</taxon>
        <taxon>Lentzea</taxon>
    </lineage>
</organism>